<sequence length="154" mass="16585">MSEQQIGPGAQVTLHFSLKLEEGAVVDSTFDKAPASFVVGDENLPDNFEKLLHGLQAGSKKSFTVAPEQAFGQHNPSNVQVLPRAQFAEMDLEKGLMISFADKANGELPGVIADFDEKNVHVDFNHPLAGHTLIFDVEVLEVRAAEDTAADAAE</sequence>
<dbReference type="InterPro" id="IPR046357">
    <property type="entry name" value="PPIase_dom_sf"/>
</dbReference>
<dbReference type="AlphaFoldDB" id="A0A839ITI9"/>
<gene>
    <name evidence="8" type="primary">fkpB</name>
    <name evidence="8" type="ORF">H4O21_15250</name>
</gene>
<comment type="catalytic activity">
    <reaction evidence="1 5 6">
        <text>[protein]-peptidylproline (omega=180) = [protein]-peptidylproline (omega=0)</text>
        <dbReference type="Rhea" id="RHEA:16237"/>
        <dbReference type="Rhea" id="RHEA-COMP:10747"/>
        <dbReference type="Rhea" id="RHEA-COMP:10748"/>
        <dbReference type="ChEBI" id="CHEBI:83833"/>
        <dbReference type="ChEBI" id="CHEBI:83834"/>
        <dbReference type="EC" id="5.2.1.8"/>
    </reaction>
</comment>
<dbReference type="NCBIfam" id="NF011676">
    <property type="entry name" value="PRK15095.1"/>
    <property type="match status" value="1"/>
</dbReference>
<feature type="domain" description="PPIase FKBP-type" evidence="7">
    <location>
        <begin position="9"/>
        <end position="83"/>
    </location>
</feature>
<comment type="similarity">
    <text evidence="2 6">Belongs to the FKBP-type PPIase family.</text>
</comment>
<dbReference type="SUPFAM" id="SSF54534">
    <property type="entry name" value="FKBP-like"/>
    <property type="match status" value="1"/>
</dbReference>
<dbReference type="Proteomes" id="UP000565262">
    <property type="component" value="Unassembled WGS sequence"/>
</dbReference>
<dbReference type="EMBL" id="JACJFM010000021">
    <property type="protein sequence ID" value="MBB1487962.1"/>
    <property type="molecule type" value="Genomic_DNA"/>
</dbReference>
<comment type="caution">
    <text evidence="8">The sequence shown here is derived from an EMBL/GenBank/DDBJ whole genome shotgun (WGS) entry which is preliminary data.</text>
</comment>
<evidence type="ECO:0000313" key="9">
    <source>
        <dbReference type="Proteomes" id="UP000565262"/>
    </source>
</evidence>
<evidence type="ECO:0000256" key="2">
    <source>
        <dbReference type="ARBA" id="ARBA00006577"/>
    </source>
</evidence>
<keyword evidence="3 5" id="KW-0697">Rotamase</keyword>
<accession>A0A839ITI9</accession>
<organism evidence="8 9">
    <name type="scientific">Oceanospirillum sediminis</name>
    <dbReference type="NCBI Taxonomy" id="2760088"/>
    <lineage>
        <taxon>Bacteria</taxon>
        <taxon>Pseudomonadati</taxon>
        <taxon>Pseudomonadota</taxon>
        <taxon>Gammaproteobacteria</taxon>
        <taxon>Oceanospirillales</taxon>
        <taxon>Oceanospirillaceae</taxon>
        <taxon>Oceanospirillum</taxon>
    </lineage>
</organism>
<dbReference type="EC" id="5.2.1.8" evidence="6"/>
<dbReference type="PANTHER" id="PTHR47861:SF4">
    <property type="entry name" value="FKBP-TYPE 16 KDA PEPTIDYL-PROLYL CIS-TRANS ISOMERASE"/>
    <property type="match status" value="1"/>
</dbReference>
<evidence type="ECO:0000256" key="3">
    <source>
        <dbReference type="ARBA" id="ARBA00023110"/>
    </source>
</evidence>
<dbReference type="Gene3D" id="3.10.50.40">
    <property type="match status" value="1"/>
</dbReference>
<keyword evidence="4 5" id="KW-0413">Isomerase</keyword>
<protein>
    <recommendedName>
        <fullName evidence="6">Peptidyl-prolyl cis-trans isomerase</fullName>
        <ecNumber evidence="6">5.2.1.8</ecNumber>
    </recommendedName>
</protein>
<proteinExistence type="inferred from homology"/>
<evidence type="ECO:0000256" key="6">
    <source>
        <dbReference type="RuleBase" id="RU003915"/>
    </source>
</evidence>
<evidence type="ECO:0000256" key="4">
    <source>
        <dbReference type="ARBA" id="ARBA00023235"/>
    </source>
</evidence>
<evidence type="ECO:0000259" key="7">
    <source>
        <dbReference type="PROSITE" id="PS50059"/>
    </source>
</evidence>
<dbReference type="InterPro" id="IPR001179">
    <property type="entry name" value="PPIase_FKBP_dom"/>
</dbReference>
<dbReference type="Pfam" id="PF00254">
    <property type="entry name" value="FKBP_C"/>
    <property type="match status" value="1"/>
</dbReference>
<evidence type="ECO:0000256" key="1">
    <source>
        <dbReference type="ARBA" id="ARBA00000971"/>
    </source>
</evidence>
<dbReference type="PANTHER" id="PTHR47861">
    <property type="entry name" value="FKBP-TYPE PEPTIDYL-PROLYL CIS-TRANS ISOMERASE SLYD"/>
    <property type="match status" value="1"/>
</dbReference>
<evidence type="ECO:0000256" key="5">
    <source>
        <dbReference type="PROSITE-ProRule" id="PRU00277"/>
    </source>
</evidence>
<dbReference type="RefSeq" id="WP_182809774.1">
    <property type="nucleotide sequence ID" value="NZ_JACJFM010000021.1"/>
</dbReference>
<evidence type="ECO:0000313" key="8">
    <source>
        <dbReference type="EMBL" id="MBB1487962.1"/>
    </source>
</evidence>
<reference evidence="8 9" key="1">
    <citation type="submission" date="2020-08" db="EMBL/GenBank/DDBJ databases">
        <title>Oceanospirillum sp. nov. isolated from marine sediment.</title>
        <authorList>
            <person name="Ji X."/>
        </authorList>
    </citation>
    <scope>NUCLEOTIDE SEQUENCE [LARGE SCALE GENOMIC DNA]</scope>
    <source>
        <strain evidence="8 9">D5</strain>
    </source>
</reference>
<keyword evidence="9" id="KW-1185">Reference proteome</keyword>
<name>A0A839ITI9_9GAMM</name>
<dbReference type="PROSITE" id="PS50059">
    <property type="entry name" value="FKBP_PPIASE"/>
    <property type="match status" value="1"/>
</dbReference>
<dbReference type="GO" id="GO:0003755">
    <property type="term" value="F:peptidyl-prolyl cis-trans isomerase activity"/>
    <property type="evidence" value="ECO:0007669"/>
    <property type="project" value="UniProtKB-UniRule"/>
</dbReference>